<dbReference type="OrthoDB" id="182122at2"/>
<evidence type="ECO:0000259" key="4">
    <source>
        <dbReference type="Pfam" id="PF04577"/>
    </source>
</evidence>
<evidence type="ECO:0000256" key="2">
    <source>
        <dbReference type="ARBA" id="ARBA00022679"/>
    </source>
</evidence>
<dbReference type="Proteomes" id="UP000217265">
    <property type="component" value="Chromosome"/>
</dbReference>
<dbReference type="KEGG" id="vbh:CMV30_06860"/>
<dbReference type="Pfam" id="PF04577">
    <property type="entry name" value="Glyco_transf_61"/>
    <property type="match status" value="1"/>
</dbReference>
<feature type="domain" description="Glycosyltransferase 61 catalytic" evidence="4">
    <location>
        <begin position="170"/>
        <end position="342"/>
    </location>
</feature>
<dbReference type="InterPro" id="IPR049625">
    <property type="entry name" value="Glyco_transf_61_cat"/>
</dbReference>
<keyword evidence="1" id="KW-0328">Glycosyltransferase</keyword>
<dbReference type="EMBL" id="CP023344">
    <property type="protein sequence ID" value="ATC63695.1"/>
    <property type="molecule type" value="Genomic_DNA"/>
</dbReference>
<keyword evidence="3" id="KW-0325">Glycoprotein</keyword>
<dbReference type="InterPro" id="IPR007657">
    <property type="entry name" value="Glycosyltransferase_61"/>
</dbReference>
<reference evidence="5 6" key="1">
    <citation type="submission" date="2017-09" db="EMBL/GenBank/DDBJ databases">
        <title>Complete genome sequence of Verrucomicrobial strain HZ-65, isolated from freshwater.</title>
        <authorList>
            <person name="Choi A."/>
        </authorList>
    </citation>
    <scope>NUCLEOTIDE SEQUENCE [LARGE SCALE GENOMIC DNA]</scope>
    <source>
        <strain evidence="5 6">HZ-65</strain>
    </source>
</reference>
<proteinExistence type="predicted"/>
<keyword evidence="6" id="KW-1185">Reference proteome</keyword>
<dbReference type="RefSeq" id="WP_096055327.1">
    <property type="nucleotide sequence ID" value="NZ_CP023344.1"/>
</dbReference>
<keyword evidence="2" id="KW-0808">Transferase</keyword>
<sequence>MNLRAHVITPLRRSARRLARLLRLARIYSLAGPRELAFTRTRLQLPRNQLFPLRSSQADGVSVRFVEPEEPFTRPLPHMPGEPVPHPNFVKHSRGIHPASFVAEITGARIWGYYDSAVLTADGRLIPELSKDMWGDPAIHPIFAHAHFPRPRQLRGRTLSLITPEASGNYHHWMIDLLPRAGLVQRAGWDLNAFDQILIKHRGYPFQKEVFARLGIDESKIIRVNDTDHFQADSLIVPSFHHDSTLVNKADLNYVRSLFVPAAPPPPRRRLYLGRRDAAHRRVLNEDALLALLKTHGVEEVSMSGLSIADQARLLSDASVVIGPNGSALANLIFAQPSCRVIEFFAPAWVVPYNWMIASHLGCDVTVLVGKGPRPDPKNAPPGIKDDVDLDLDLLEKALASLPKP</sequence>
<accession>A0A290Q4T1</accession>
<evidence type="ECO:0000256" key="3">
    <source>
        <dbReference type="ARBA" id="ARBA00023180"/>
    </source>
</evidence>
<evidence type="ECO:0000313" key="5">
    <source>
        <dbReference type="EMBL" id="ATC63695.1"/>
    </source>
</evidence>
<organism evidence="5 6">
    <name type="scientific">Nibricoccus aquaticus</name>
    <dbReference type="NCBI Taxonomy" id="2576891"/>
    <lineage>
        <taxon>Bacteria</taxon>
        <taxon>Pseudomonadati</taxon>
        <taxon>Verrucomicrobiota</taxon>
        <taxon>Opitutia</taxon>
        <taxon>Opitutales</taxon>
        <taxon>Opitutaceae</taxon>
        <taxon>Nibricoccus</taxon>
    </lineage>
</organism>
<name>A0A290Q4T1_9BACT</name>
<evidence type="ECO:0000313" key="6">
    <source>
        <dbReference type="Proteomes" id="UP000217265"/>
    </source>
</evidence>
<protein>
    <recommendedName>
        <fullName evidence="4">Glycosyltransferase 61 catalytic domain-containing protein</fullName>
    </recommendedName>
</protein>
<dbReference type="AlphaFoldDB" id="A0A290Q4T1"/>
<gene>
    <name evidence="5" type="ORF">CMV30_06860</name>
</gene>
<dbReference type="PANTHER" id="PTHR20961">
    <property type="entry name" value="GLYCOSYLTRANSFERASE"/>
    <property type="match status" value="1"/>
</dbReference>
<evidence type="ECO:0000256" key="1">
    <source>
        <dbReference type="ARBA" id="ARBA00022676"/>
    </source>
</evidence>
<dbReference type="GO" id="GO:0016757">
    <property type="term" value="F:glycosyltransferase activity"/>
    <property type="evidence" value="ECO:0007669"/>
    <property type="project" value="UniProtKB-KW"/>
</dbReference>